<evidence type="ECO:0000313" key="2">
    <source>
        <dbReference type="Proteomes" id="UP000229044"/>
    </source>
</evidence>
<dbReference type="AlphaFoldDB" id="A0A2G1VCS9"/>
<evidence type="ECO:0000313" key="1">
    <source>
        <dbReference type="EMBL" id="PHQ24556.1"/>
    </source>
</evidence>
<organism evidence="1 2">
    <name type="scientific">Marinobacter guineae</name>
    <dbReference type="NCBI Taxonomy" id="432303"/>
    <lineage>
        <taxon>Bacteria</taxon>
        <taxon>Pseudomonadati</taxon>
        <taxon>Pseudomonadota</taxon>
        <taxon>Gammaproteobacteria</taxon>
        <taxon>Pseudomonadales</taxon>
        <taxon>Marinobacteraceae</taxon>
        <taxon>Marinobacter</taxon>
    </lineage>
</organism>
<name>A0A2G1VCS9_9GAMM</name>
<dbReference type="Proteomes" id="UP000229044">
    <property type="component" value="Unassembled WGS sequence"/>
</dbReference>
<sequence>MNVNDAVRIHLASLEAGHASFEDSLALIERHFEYQPCGFRNGHVVNAAGENAGSCRIFGLGQYCNLSEPDTLKLFAQHYQQVLDDPAGESHGNIRQFISTGWSGIRFDGVPLRQRANPSENTTREETHS</sequence>
<dbReference type="RefSeq" id="WP_099619334.1">
    <property type="nucleotide sequence ID" value="NZ_KZ319341.1"/>
</dbReference>
<accession>A0A2G1VCS9</accession>
<dbReference type="Pfam" id="PF08888">
    <property type="entry name" value="HopJ"/>
    <property type="match status" value="1"/>
</dbReference>
<dbReference type="InterPro" id="IPR038604">
    <property type="entry name" value="HopJ_sf"/>
</dbReference>
<comment type="caution">
    <text evidence="1">The sequence shown here is derived from an EMBL/GenBank/DDBJ whole genome shotgun (WGS) entry which is preliminary data.</text>
</comment>
<gene>
    <name evidence="1" type="ORF">CLH62_16815</name>
</gene>
<protein>
    <submittedName>
        <fullName evidence="1">Type III effector HopPmaJ</fullName>
    </submittedName>
</protein>
<dbReference type="InterPro" id="IPR014984">
    <property type="entry name" value="HopJ"/>
</dbReference>
<dbReference type="OrthoDB" id="9790826at2"/>
<proteinExistence type="predicted"/>
<dbReference type="EMBL" id="NTFI01000005">
    <property type="protein sequence ID" value="PHQ24556.1"/>
    <property type="molecule type" value="Genomic_DNA"/>
</dbReference>
<dbReference type="Gene3D" id="3.20.160.10">
    <property type="entry name" value="vpa0580 domain like"/>
    <property type="match status" value="1"/>
</dbReference>
<reference evidence="1 2" key="1">
    <citation type="submission" date="2017-09" db="EMBL/GenBank/DDBJ databases">
        <title>The draft genome sequences of Marinobacter guineae M3B.</title>
        <authorList>
            <person name="Cao J."/>
        </authorList>
    </citation>
    <scope>NUCLEOTIDE SEQUENCE [LARGE SCALE GENOMIC DNA]</scope>
    <source>
        <strain evidence="1 2">M3B</strain>
    </source>
</reference>
<keyword evidence="2" id="KW-1185">Reference proteome</keyword>